<dbReference type="InterPro" id="IPR003615">
    <property type="entry name" value="HNH_nuc"/>
</dbReference>
<protein>
    <recommendedName>
        <fullName evidence="1">HNH nuclease domain-containing protein</fullName>
    </recommendedName>
</protein>
<dbReference type="SMART" id="SM00507">
    <property type="entry name" value="HNHc"/>
    <property type="match status" value="1"/>
</dbReference>
<evidence type="ECO:0000313" key="3">
    <source>
        <dbReference type="Proteomes" id="UP000464086"/>
    </source>
</evidence>
<dbReference type="AlphaFoldDB" id="A0A6P1GFZ9"/>
<dbReference type="Pfam" id="PF13395">
    <property type="entry name" value="HNH_4"/>
    <property type="match status" value="1"/>
</dbReference>
<dbReference type="Proteomes" id="UP000464086">
    <property type="component" value="Chromosome"/>
</dbReference>
<evidence type="ECO:0000259" key="1">
    <source>
        <dbReference type="SMART" id="SM00507"/>
    </source>
</evidence>
<name>A0A6P1GFZ9_SPHYA</name>
<organism evidence="2 3">
    <name type="scientific">Sphingobium yanoikuyae</name>
    <name type="common">Sphingomonas yanoikuyae</name>
    <dbReference type="NCBI Taxonomy" id="13690"/>
    <lineage>
        <taxon>Bacteria</taxon>
        <taxon>Pseudomonadati</taxon>
        <taxon>Pseudomonadota</taxon>
        <taxon>Alphaproteobacteria</taxon>
        <taxon>Sphingomonadales</taxon>
        <taxon>Sphingomonadaceae</taxon>
        <taxon>Sphingobium</taxon>
    </lineage>
</organism>
<dbReference type="EMBL" id="CP047218">
    <property type="protein sequence ID" value="QHD67417.1"/>
    <property type="molecule type" value="Genomic_DNA"/>
</dbReference>
<sequence length="92" mass="10086">METWLRAQPPHCSYTGELLDIADLHVDHITPLDRGGDHSLSNLCLASPAANRAKGAMSGDEFHLLLHLVGSWPDKGRDLLKRLRMAGASFGR</sequence>
<evidence type="ECO:0000313" key="2">
    <source>
        <dbReference type="EMBL" id="QHD67417.1"/>
    </source>
</evidence>
<accession>A0A6P1GFZ9</accession>
<feature type="domain" description="HNH nuclease" evidence="1">
    <location>
        <begin position="1"/>
        <end position="52"/>
    </location>
</feature>
<gene>
    <name evidence="2" type="ORF">GS397_10380</name>
</gene>
<dbReference type="Gene3D" id="1.10.30.50">
    <property type="match status" value="1"/>
</dbReference>
<reference evidence="2 3" key="1">
    <citation type="submission" date="2019-12" db="EMBL/GenBank/DDBJ databases">
        <title>Functional and genomic insights into the Sphingobium yanoikuyae YC-JY1, a bacterium efficiently degrading bisphenol A.</title>
        <authorList>
            <person name="Jia Y."/>
            <person name="Li X."/>
            <person name="Wang J."/>
            <person name="Eltoukhy A."/>
            <person name="Lamraoui I."/>
            <person name="Yan Y."/>
        </authorList>
    </citation>
    <scope>NUCLEOTIDE SEQUENCE [LARGE SCALE GENOMIC DNA]</scope>
    <source>
        <strain evidence="2 3">YC-JY1</strain>
    </source>
</reference>
<proteinExistence type="predicted"/>